<evidence type="ECO:0000259" key="1">
    <source>
        <dbReference type="PROSITE" id="PS51186"/>
    </source>
</evidence>
<dbReference type="SUPFAM" id="SSF55729">
    <property type="entry name" value="Acyl-CoA N-acyltransferases (Nat)"/>
    <property type="match status" value="1"/>
</dbReference>
<dbReference type="PROSITE" id="PS51186">
    <property type="entry name" value="GNAT"/>
    <property type="match status" value="1"/>
</dbReference>
<dbReference type="Gene3D" id="3.40.630.30">
    <property type="match status" value="1"/>
</dbReference>
<accession>A0A485LYU2</accession>
<dbReference type="EMBL" id="CAADRM010000084">
    <property type="protein sequence ID" value="VFU13816.1"/>
    <property type="molecule type" value="Genomic_DNA"/>
</dbReference>
<dbReference type="AlphaFoldDB" id="A0A485LYU2"/>
<dbReference type="InterPro" id="IPR016181">
    <property type="entry name" value="Acyl_CoA_acyltransferase"/>
</dbReference>
<dbReference type="CDD" id="cd04301">
    <property type="entry name" value="NAT_SF"/>
    <property type="match status" value="1"/>
</dbReference>
<keyword evidence="2" id="KW-0808">Transferase</keyword>
<dbReference type="GO" id="GO:0016747">
    <property type="term" value="F:acyltransferase activity, transferring groups other than amino-acyl groups"/>
    <property type="evidence" value="ECO:0007669"/>
    <property type="project" value="InterPro"/>
</dbReference>
<protein>
    <submittedName>
        <fullName evidence="2">Acetyltransferase (GNAT) family protein</fullName>
    </submittedName>
</protein>
<gene>
    <name evidence="2" type="ORF">SCFA_220059</name>
</gene>
<dbReference type="PANTHER" id="PTHR43451">
    <property type="entry name" value="ACETYLTRANSFERASE (GNAT) FAMILY PROTEIN"/>
    <property type="match status" value="1"/>
</dbReference>
<organism evidence="2">
    <name type="scientific">anaerobic digester metagenome</name>
    <dbReference type="NCBI Taxonomy" id="1263854"/>
    <lineage>
        <taxon>unclassified sequences</taxon>
        <taxon>metagenomes</taxon>
        <taxon>ecological metagenomes</taxon>
    </lineage>
</organism>
<dbReference type="InterPro" id="IPR000182">
    <property type="entry name" value="GNAT_dom"/>
</dbReference>
<dbReference type="Pfam" id="PF13673">
    <property type="entry name" value="Acetyltransf_10"/>
    <property type="match status" value="1"/>
</dbReference>
<dbReference type="InterPro" id="IPR052564">
    <property type="entry name" value="N-acetyltrans/Recomb-assoc"/>
</dbReference>
<feature type="domain" description="N-acetyltransferase" evidence="1">
    <location>
        <begin position="11"/>
        <end position="163"/>
    </location>
</feature>
<dbReference type="PANTHER" id="PTHR43451:SF1">
    <property type="entry name" value="ACETYLTRANSFERASE"/>
    <property type="match status" value="1"/>
</dbReference>
<evidence type="ECO:0000313" key="2">
    <source>
        <dbReference type="EMBL" id="VFU13816.1"/>
    </source>
</evidence>
<reference evidence="2" key="1">
    <citation type="submission" date="2019-03" db="EMBL/GenBank/DDBJ databases">
        <authorList>
            <person name="Hao L."/>
        </authorList>
    </citation>
    <scope>NUCLEOTIDE SEQUENCE</scope>
</reference>
<proteinExistence type="predicted"/>
<name>A0A485LYU2_9ZZZZ</name>
<sequence length="169" mass="19238">MDALAPLFHRVRCRYMKPGEEGRVIDLIIEVFKRSVAPGYSPGGVSEFLKYARSDDLLKRSQSDHFILVAQTGRDIVAMIEIKKYSHISLFFVAEPFQRKGIGKTLLKRALKICRDRDPWLREISVNASPNAVGAYKQMGFEHRGPARTVNGIRFFPMATTLRKSSFFS</sequence>